<dbReference type="Proteomes" id="UP001457282">
    <property type="component" value="Unassembled WGS sequence"/>
</dbReference>
<dbReference type="GO" id="GO:0005737">
    <property type="term" value="C:cytoplasm"/>
    <property type="evidence" value="ECO:0007669"/>
    <property type="project" value="TreeGrafter"/>
</dbReference>
<dbReference type="InterPro" id="IPR004360">
    <property type="entry name" value="Glyas_Fos-R_dOase_dom"/>
</dbReference>
<reference evidence="2 3" key="1">
    <citation type="journal article" date="2023" name="G3 (Bethesda)">
        <title>A chromosome-length genome assembly and annotation of blackberry (Rubus argutus, cv. 'Hillquist').</title>
        <authorList>
            <person name="Bruna T."/>
            <person name="Aryal R."/>
            <person name="Dudchenko O."/>
            <person name="Sargent D.J."/>
            <person name="Mead D."/>
            <person name="Buti M."/>
            <person name="Cavallini A."/>
            <person name="Hytonen T."/>
            <person name="Andres J."/>
            <person name="Pham M."/>
            <person name="Weisz D."/>
            <person name="Mascagni F."/>
            <person name="Usai G."/>
            <person name="Natali L."/>
            <person name="Bassil N."/>
            <person name="Fernandez G.E."/>
            <person name="Lomsadze A."/>
            <person name="Armour M."/>
            <person name="Olukolu B."/>
            <person name="Poorten T."/>
            <person name="Britton C."/>
            <person name="Davik J."/>
            <person name="Ashrafi H."/>
            <person name="Aiden E.L."/>
            <person name="Borodovsky M."/>
            <person name="Worthington M."/>
        </authorList>
    </citation>
    <scope>NUCLEOTIDE SEQUENCE [LARGE SCALE GENOMIC DNA]</scope>
    <source>
        <strain evidence="2">PI 553951</strain>
    </source>
</reference>
<dbReference type="PANTHER" id="PTHR46036">
    <property type="entry name" value="LACTOYLGLUTATHIONE LYASE"/>
    <property type="match status" value="1"/>
</dbReference>
<dbReference type="Gene3D" id="3.10.180.10">
    <property type="entry name" value="2,3-Dihydroxybiphenyl 1,2-Dioxygenase, domain 1"/>
    <property type="match status" value="2"/>
</dbReference>
<dbReference type="PROSITE" id="PS51819">
    <property type="entry name" value="VOC"/>
    <property type="match status" value="2"/>
</dbReference>
<proteinExistence type="predicted"/>
<feature type="domain" description="VOC" evidence="1">
    <location>
        <begin position="77"/>
        <end position="166"/>
    </location>
</feature>
<dbReference type="AlphaFoldDB" id="A0AAW1XPS9"/>
<gene>
    <name evidence="2" type="ORF">M0R45_015287</name>
</gene>
<comment type="caution">
    <text evidence="2">The sequence shown here is derived from an EMBL/GenBank/DDBJ whole genome shotgun (WGS) entry which is preliminary data.</text>
</comment>
<dbReference type="GO" id="GO:0019243">
    <property type="term" value="P:methylglyoxal catabolic process to D-lactate via S-lactoyl-glutathione"/>
    <property type="evidence" value="ECO:0007669"/>
    <property type="project" value="TreeGrafter"/>
</dbReference>
<evidence type="ECO:0000313" key="2">
    <source>
        <dbReference type="EMBL" id="KAK9938557.1"/>
    </source>
</evidence>
<dbReference type="InterPro" id="IPR029068">
    <property type="entry name" value="Glyas_Bleomycin-R_OHBP_Dase"/>
</dbReference>
<organism evidence="2 3">
    <name type="scientific">Rubus argutus</name>
    <name type="common">Southern blackberry</name>
    <dbReference type="NCBI Taxonomy" id="59490"/>
    <lineage>
        <taxon>Eukaryota</taxon>
        <taxon>Viridiplantae</taxon>
        <taxon>Streptophyta</taxon>
        <taxon>Embryophyta</taxon>
        <taxon>Tracheophyta</taxon>
        <taxon>Spermatophyta</taxon>
        <taxon>Magnoliopsida</taxon>
        <taxon>eudicotyledons</taxon>
        <taxon>Gunneridae</taxon>
        <taxon>Pentapetalae</taxon>
        <taxon>rosids</taxon>
        <taxon>fabids</taxon>
        <taxon>Rosales</taxon>
        <taxon>Rosaceae</taxon>
        <taxon>Rosoideae</taxon>
        <taxon>Rosoideae incertae sedis</taxon>
        <taxon>Rubus</taxon>
    </lineage>
</organism>
<name>A0AAW1XPS9_RUBAR</name>
<dbReference type="SUPFAM" id="SSF54593">
    <property type="entry name" value="Glyoxalase/Bleomycin resistance protein/Dihydroxybiphenyl dioxygenase"/>
    <property type="match status" value="1"/>
</dbReference>
<evidence type="ECO:0000259" key="1">
    <source>
        <dbReference type="PROSITE" id="PS51819"/>
    </source>
</evidence>
<keyword evidence="3" id="KW-1185">Reference proteome</keyword>
<dbReference type="PANTHER" id="PTHR46036:SF12">
    <property type="entry name" value="VOC DOMAIN-CONTAINING PROTEIN"/>
    <property type="match status" value="1"/>
</dbReference>
<sequence>MFLITAVDKLELGTAFNNFGIATQDIYTMVEKIRSVGGVITRELGPVAEGGTTIYAFVKDPDGYSLELLLRPPTPEPLCQICLNVADIDRSVNVYKKALGMNLLQPKYGIPQDQCTVAMVGYGSNLTQTTTIELIYNYKATEYTKGNGYVQVALGTDDVYKSAAAV</sequence>
<feature type="domain" description="VOC" evidence="1">
    <location>
        <begin position="1"/>
        <end position="71"/>
    </location>
</feature>
<protein>
    <recommendedName>
        <fullName evidence="1">VOC domain-containing protein</fullName>
    </recommendedName>
</protein>
<accession>A0AAW1XPS9</accession>
<dbReference type="InterPro" id="IPR037523">
    <property type="entry name" value="VOC_core"/>
</dbReference>
<dbReference type="GO" id="GO:0004462">
    <property type="term" value="F:lactoylglutathione lyase activity"/>
    <property type="evidence" value="ECO:0007669"/>
    <property type="project" value="TreeGrafter"/>
</dbReference>
<dbReference type="Pfam" id="PF00903">
    <property type="entry name" value="Glyoxalase"/>
    <property type="match status" value="2"/>
</dbReference>
<evidence type="ECO:0000313" key="3">
    <source>
        <dbReference type="Proteomes" id="UP001457282"/>
    </source>
</evidence>
<dbReference type="EMBL" id="JBEDUW010000003">
    <property type="protein sequence ID" value="KAK9938557.1"/>
    <property type="molecule type" value="Genomic_DNA"/>
</dbReference>